<proteinExistence type="inferred from homology"/>
<organism evidence="14 15">
    <name type="scientific">Fibroporia radiculosa</name>
    <dbReference type="NCBI Taxonomy" id="599839"/>
    <lineage>
        <taxon>Eukaryota</taxon>
        <taxon>Fungi</taxon>
        <taxon>Dikarya</taxon>
        <taxon>Basidiomycota</taxon>
        <taxon>Agaricomycotina</taxon>
        <taxon>Agaricomycetes</taxon>
        <taxon>Polyporales</taxon>
        <taxon>Fibroporiaceae</taxon>
        <taxon>Fibroporia</taxon>
    </lineage>
</organism>
<dbReference type="Pfam" id="PF00583">
    <property type="entry name" value="Acetyltransf_1"/>
    <property type="match status" value="1"/>
</dbReference>
<dbReference type="CDD" id="cd04301">
    <property type="entry name" value="NAT_SF"/>
    <property type="match status" value="1"/>
</dbReference>
<dbReference type="Gene3D" id="3.40.630.30">
    <property type="match status" value="1"/>
</dbReference>
<evidence type="ECO:0000256" key="9">
    <source>
        <dbReference type="ARBA" id="ARBA00023315"/>
    </source>
</evidence>
<evidence type="ECO:0000256" key="6">
    <source>
        <dbReference type="ARBA" id="ARBA00022490"/>
    </source>
</evidence>
<keyword evidence="7" id="KW-0808">Transferase</keyword>
<dbReference type="EMBL" id="HE797181">
    <property type="protein sequence ID" value="CCM05143.1"/>
    <property type="molecule type" value="Genomic_DNA"/>
</dbReference>
<evidence type="ECO:0000313" key="14">
    <source>
        <dbReference type="EMBL" id="CCM05143.1"/>
    </source>
</evidence>
<accession>J4GE66</accession>
<feature type="compositionally biased region" description="Acidic residues" evidence="12">
    <location>
        <begin position="183"/>
        <end position="205"/>
    </location>
</feature>
<dbReference type="STRING" id="599839.J4GE66"/>
<evidence type="ECO:0000256" key="1">
    <source>
        <dbReference type="ARBA" id="ARBA00004123"/>
    </source>
</evidence>
<dbReference type="PANTHER" id="PTHR20531:SF1">
    <property type="entry name" value="N-ALPHA-ACETYLTRANSFERASE 40"/>
    <property type="match status" value="1"/>
</dbReference>
<protein>
    <recommendedName>
        <fullName evidence="5">N-alpha-acetyltransferase 40</fullName>
        <ecNumber evidence="4">2.3.1.257</ecNumber>
    </recommendedName>
</protein>
<evidence type="ECO:0000256" key="3">
    <source>
        <dbReference type="ARBA" id="ARBA00008870"/>
    </source>
</evidence>
<dbReference type="Proteomes" id="UP000006352">
    <property type="component" value="Unassembled WGS sequence"/>
</dbReference>
<evidence type="ECO:0000256" key="8">
    <source>
        <dbReference type="ARBA" id="ARBA00023242"/>
    </source>
</evidence>
<dbReference type="EC" id="2.3.1.257" evidence="4"/>
<comment type="similarity">
    <text evidence="3">Belongs to the acetyltransferase family. NAA40 subfamily.</text>
</comment>
<dbReference type="AlphaFoldDB" id="J4GE66"/>
<dbReference type="PANTHER" id="PTHR20531">
    <property type="entry name" value="N-ALPHA-ACETYLTRANSFERASE 40"/>
    <property type="match status" value="1"/>
</dbReference>
<evidence type="ECO:0000256" key="2">
    <source>
        <dbReference type="ARBA" id="ARBA00004496"/>
    </source>
</evidence>
<dbReference type="GO" id="GO:1990189">
    <property type="term" value="F:protein N-terminal-serine acetyltransferase activity"/>
    <property type="evidence" value="ECO:0007669"/>
    <property type="project" value="UniProtKB-EC"/>
</dbReference>
<dbReference type="OrthoDB" id="424551at2759"/>
<dbReference type="RefSeq" id="XP_012184426.1">
    <property type="nucleotide sequence ID" value="XM_012329036.1"/>
</dbReference>
<dbReference type="GO" id="GO:0005634">
    <property type="term" value="C:nucleus"/>
    <property type="evidence" value="ECO:0007669"/>
    <property type="project" value="UniProtKB-SubCell"/>
</dbReference>
<dbReference type="GO" id="GO:0005737">
    <property type="term" value="C:cytoplasm"/>
    <property type="evidence" value="ECO:0007669"/>
    <property type="project" value="UniProtKB-SubCell"/>
</dbReference>
<comment type="catalytic activity">
    <reaction evidence="10">
        <text>N-terminal L-seryl-[histone H2A] + acetyl-CoA = N-terminal N(alpha)-acetyl-L-seryl-[histone H2A] + CoA + H(+)</text>
        <dbReference type="Rhea" id="RHEA:50600"/>
        <dbReference type="Rhea" id="RHEA-COMP:12742"/>
        <dbReference type="Rhea" id="RHEA-COMP:12744"/>
        <dbReference type="ChEBI" id="CHEBI:15378"/>
        <dbReference type="ChEBI" id="CHEBI:57287"/>
        <dbReference type="ChEBI" id="CHEBI:57288"/>
        <dbReference type="ChEBI" id="CHEBI:64738"/>
        <dbReference type="ChEBI" id="CHEBI:83690"/>
        <dbReference type="EC" id="2.3.1.257"/>
    </reaction>
</comment>
<dbReference type="GO" id="GO:0043998">
    <property type="term" value="F:histone H2A acetyltransferase activity"/>
    <property type="evidence" value="ECO:0007669"/>
    <property type="project" value="InterPro"/>
</dbReference>
<dbReference type="GO" id="GO:0010485">
    <property type="term" value="F:histone H4 acetyltransferase activity"/>
    <property type="evidence" value="ECO:0007669"/>
    <property type="project" value="InterPro"/>
</dbReference>
<feature type="domain" description="N-acetyltransferase" evidence="13">
    <location>
        <begin position="39"/>
        <end position="202"/>
    </location>
</feature>
<evidence type="ECO:0000256" key="5">
    <source>
        <dbReference type="ARBA" id="ARBA00015043"/>
    </source>
</evidence>
<keyword evidence="9" id="KW-0012">Acyltransferase</keyword>
<dbReference type="PROSITE" id="PS51186">
    <property type="entry name" value="GNAT"/>
    <property type="match status" value="1"/>
</dbReference>
<feature type="region of interest" description="Disordered" evidence="12">
    <location>
        <begin position="183"/>
        <end position="214"/>
    </location>
</feature>
<keyword evidence="8" id="KW-0539">Nucleus</keyword>
<sequence length="214" mass="23900">MANRSKIIRAANEACASSATLSESLPAPDPSSSAHFAICTFADISAADRAAIWALMCENMRDIYVHSSFGWDPPSKEAELFHPLSRFVLVRSLGGDREGAPAALLAFVHFRFEREEGQNVVYCYEIQVRTDARRAGVGKRLMAVLERVGRRWRMQKIMLTVFKVNSSARGFYAALGFEVDETSPEYVDSGEEEDGEDEDSAENYDYEILSKPIQ</sequence>
<keyword evidence="6" id="KW-0963">Cytoplasm</keyword>
<evidence type="ECO:0000256" key="7">
    <source>
        <dbReference type="ARBA" id="ARBA00022679"/>
    </source>
</evidence>
<evidence type="ECO:0000256" key="12">
    <source>
        <dbReference type="SAM" id="MobiDB-lite"/>
    </source>
</evidence>
<name>J4GE66_9APHY</name>
<reference evidence="14 15" key="1">
    <citation type="journal article" date="2012" name="Appl. Environ. Microbiol.">
        <title>Short-read sequencing for genomic analysis of the brown rot fungus Fibroporia radiculosa.</title>
        <authorList>
            <person name="Tang J.D."/>
            <person name="Perkins A.D."/>
            <person name="Sonstegard T.S."/>
            <person name="Schroeder S.G."/>
            <person name="Burgess S.C."/>
            <person name="Diehl S.V."/>
        </authorList>
    </citation>
    <scope>NUCLEOTIDE SEQUENCE [LARGE SCALE GENOMIC DNA]</scope>
    <source>
        <strain evidence="14 15">TFFH 294</strain>
    </source>
</reference>
<dbReference type="InterPro" id="IPR039949">
    <property type="entry name" value="NAA40"/>
</dbReference>
<dbReference type="InterPro" id="IPR000182">
    <property type="entry name" value="GNAT_dom"/>
</dbReference>
<evidence type="ECO:0000256" key="11">
    <source>
        <dbReference type="ARBA" id="ARBA00049524"/>
    </source>
</evidence>
<dbReference type="InParanoid" id="J4GE66"/>
<comment type="catalytic activity">
    <reaction evidence="11">
        <text>N-terminal L-seryl-[histone H4] + acetyl-CoA = N-terminal N(alpha)-acetyl-L-seryl-[histone H4] + CoA + H(+)</text>
        <dbReference type="Rhea" id="RHEA:50596"/>
        <dbReference type="Rhea" id="RHEA-COMP:12740"/>
        <dbReference type="Rhea" id="RHEA-COMP:12743"/>
        <dbReference type="ChEBI" id="CHEBI:15378"/>
        <dbReference type="ChEBI" id="CHEBI:57287"/>
        <dbReference type="ChEBI" id="CHEBI:57288"/>
        <dbReference type="ChEBI" id="CHEBI:64738"/>
        <dbReference type="ChEBI" id="CHEBI:83690"/>
        <dbReference type="EC" id="2.3.1.257"/>
    </reaction>
</comment>
<dbReference type="FunCoup" id="J4GE66">
    <property type="interactions" value="578"/>
</dbReference>
<dbReference type="SUPFAM" id="SSF55729">
    <property type="entry name" value="Acyl-CoA N-acyltransferases (Nat)"/>
    <property type="match status" value="1"/>
</dbReference>
<evidence type="ECO:0000256" key="10">
    <source>
        <dbReference type="ARBA" id="ARBA00047821"/>
    </source>
</evidence>
<comment type="subcellular location">
    <subcellularLocation>
        <location evidence="2">Cytoplasm</location>
    </subcellularLocation>
    <subcellularLocation>
        <location evidence="1">Nucleus</location>
    </subcellularLocation>
</comment>
<dbReference type="GeneID" id="24100054"/>
<evidence type="ECO:0000313" key="15">
    <source>
        <dbReference type="Proteomes" id="UP000006352"/>
    </source>
</evidence>
<evidence type="ECO:0000259" key="13">
    <source>
        <dbReference type="PROSITE" id="PS51186"/>
    </source>
</evidence>
<gene>
    <name evidence="14" type="ORF">FIBRA_07352</name>
</gene>
<evidence type="ECO:0000256" key="4">
    <source>
        <dbReference type="ARBA" id="ARBA00012950"/>
    </source>
</evidence>
<dbReference type="InterPro" id="IPR016181">
    <property type="entry name" value="Acyl_CoA_acyltransferase"/>
</dbReference>
<keyword evidence="15" id="KW-1185">Reference proteome</keyword>
<dbReference type="HOGENOM" id="CLU_051699_1_0_1"/>